<dbReference type="PROSITE" id="PS00175">
    <property type="entry name" value="PG_MUTASE"/>
    <property type="match status" value="1"/>
</dbReference>
<dbReference type="Pfam" id="PF00300">
    <property type="entry name" value="His_Phos_1"/>
    <property type="match status" value="1"/>
</dbReference>
<dbReference type="SMART" id="SM00855">
    <property type="entry name" value="PGAM"/>
    <property type="match status" value="1"/>
</dbReference>
<dbReference type="GO" id="GO:0016791">
    <property type="term" value="F:phosphatase activity"/>
    <property type="evidence" value="ECO:0007669"/>
    <property type="project" value="TreeGrafter"/>
</dbReference>
<dbReference type="InterPro" id="IPR050275">
    <property type="entry name" value="PGM_Phosphatase"/>
</dbReference>
<dbReference type="InterPro" id="IPR029033">
    <property type="entry name" value="His_PPase_superfam"/>
</dbReference>
<reference evidence="1 2" key="1">
    <citation type="submission" date="2016-06" db="EMBL/GenBank/DDBJ databases">
        <title>Living apart together: crosstalk between the core and supernumerary genomes in a fungal plant pathogen.</title>
        <authorList>
            <person name="Vanheule A."/>
            <person name="Audenaert K."/>
            <person name="Warris S."/>
            <person name="Van De Geest H."/>
            <person name="Schijlen E."/>
            <person name="Hofte M."/>
            <person name="De Saeger S."/>
            <person name="Haesaert G."/>
            <person name="Waalwijk C."/>
            <person name="Van Der Lee T."/>
        </authorList>
    </citation>
    <scope>NUCLEOTIDE SEQUENCE [LARGE SCALE GENOMIC DNA]</scope>
    <source>
        <strain evidence="1 2">2516</strain>
    </source>
</reference>
<dbReference type="PANTHER" id="PTHR48100:SF54">
    <property type="entry name" value="PHOSPHATASE SPAC5H10.03-RELATED"/>
    <property type="match status" value="1"/>
</dbReference>
<organism evidence="1 2">
    <name type="scientific">Fusarium poae</name>
    <dbReference type="NCBI Taxonomy" id="36050"/>
    <lineage>
        <taxon>Eukaryota</taxon>
        <taxon>Fungi</taxon>
        <taxon>Dikarya</taxon>
        <taxon>Ascomycota</taxon>
        <taxon>Pezizomycotina</taxon>
        <taxon>Sordariomycetes</taxon>
        <taxon>Hypocreomycetidae</taxon>
        <taxon>Hypocreales</taxon>
        <taxon>Nectriaceae</taxon>
        <taxon>Fusarium</taxon>
    </lineage>
</organism>
<protein>
    <recommendedName>
        <fullName evidence="3">Phosphoglycerate mutase</fullName>
    </recommendedName>
</protein>
<keyword evidence="2" id="KW-1185">Reference proteome</keyword>
<dbReference type="Gene3D" id="3.40.50.1240">
    <property type="entry name" value="Phosphoglycerate mutase-like"/>
    <property type="match status" value="1"/>
</dbReference>
<name>A0A1B8AZG4_FUSPO</name>
<dbReference type="InterPro" id="IPR013078">
    <property type="entry name" value="His_Pase_superF_clade-1"/>
</dbReference>
<gene>
    <name evidence="1" type="ORF">FPOA_06422</name>
</gene>
<dbReference type="OMA" id="RTIQTMY"/>
<dbReference type="EMBL" id="LYXU01000002">
    <property type="protein sequence ID" value="OBS25888.1"/>
    <property type="molecule type" value="Genomic_DNA"/>
</dbReference>
<evidence type="ECO:0000313" key="2">
    <source>
        <dbReference type="Proteomes" id="UP000091967"/>
    </source>
</evidence>
<dbReference type="InterPro" id="IPR001345">
    <property type="entry name" value="PG/BPGM_mutase_AS"/>
</dbReference>
<proteinExistence type="predicted"/>
<dbReference type="PANTHER" id="PTHR48100">
    <property type="entry name" value="BROAD-SPECIFICITY PHOSPHATASE YOR283W-RELATED"/>
    <property type="match status" value="1"/>
</dbReference>
<comment type="caution">
    <text evidence="1">The sequence shown here is derived from an EMBL/GenBank/DDBJ whole genome shotgun (WGS) entry which is preliminary data.</text>
</comment>
<dbReference type="CDD" id="cd07067">
    <property type="entry name" value="HP_PGM_like"/>
    <property type="match status" value="1"/>
</dbReference>
<evidence type="ECO:0000313" key="1">
    <source>
        <dbReference type="EMBL" id="OBS25888.1"/>
    </source>
</evidence>
<sequence length="216" mass="24898">MTRVHILRHGQACHNVERGYPHRDPPLTDLGTRQAKNVQQTLKVKPDLIIVSPMTRTIQTMYIVFRYLLITQDTEIQVWPDLREAHDAPCNKGVARADLAAKFPHLDLSGCPERWDFPAHTPGDATVRAEKVRQRVREIAKAGKYKDIVLVTHRGFAAFMVQGERFSVCEYRSYRFADTDEIDEDKRFGTNVDTCIKQDFGPTLLIPLAERRRRSR</sequence>
<dbReference type="AlphaFoldDB" id="A0A1B8AZG4"/>
<dbReference type="GO" id="GO:0005737">
    <property type="term" value="C:cytoplasm"/>
    <property type="evidence" value="ECO:0007669"/>
    <property type="project" value="TreeGrafter"/>
</dbReference>
<evidence type="ECO:0008006" key="3">
    <source>
        <dbReference type="Google" id="ProtNLM"/>
    </source>
</evidence>
<accession>A0A1B8AZG4</accession>
<dbReference type="Proteomes" id="UP000091967">
    <property type="component" value="Unassembled WGS sequence"/>
</dbReference>
<dbReference type="SUPFAM" id="SSF53254">
    <property type="entry name" value="Phosphoglycerate mutase-like"/>
    <property type="match status" value="1"/>
</dbReference>